<dbReference type="AlphaFoldDB" id="A0A9R0WBF4"/>
<feature type="region of interest" description="Disordered" evidence="1">
    <location>
        <begin position="1"/>
        <end position="28"/>
    </location>
</feature>
<dbReference type="EMBL" id="LT934118">
    <property type="protein sequence ID" value="VAI05627.1"/>
    <property type="molecule type" value="Genomic_DNA"/>
</dbReference>
<protein>
    <submittedName>
        <fullName evidence="2">Uncharacterized protein</fullName>
    </submittedName>
</protein>
<gene>
    <name evidence="2" type="ORF">TRITD_4Bv1G098250</name>
</gene>
<dbReference type="Gramene" id="TRITD4Bv1G098250.1">
    <property type="protein sequence ID" value="TRITD4Bv1G098250.1"/>
    <property type="gene ID" value="TRITD4Bv1G098250"/>
</dbReference>
<evidence type="ECO:0000313" key="2">
    <source>
        <dbReference type="EMBL" id="VAI05627.1"/>
    </source>
</evidence>
<accession>A0A9R0WBF4</accession>
<reference evidence="2 3" key="1">
    <citation type="submission" date="2017-09" db="EMBL/GenBank/DDBJ databases">
        <authorList>
            <consortium name="International Durum Wheat Genome Sequencing Consortium (IDWGSC)"/>
            <person name="Milanesi L."/>
        </authorList>
    </citation>
    <scope>NUCLEOTIDE SEQUENCE [LARGE SCALE GENOMIC DNA]</scope>
    <source>
        <strain evidence="3">cv. Svevo</strain>
    </source>
</reference>
<keyword evidence="3" id="KW-1185">Reference proteome</keyword>
<sequence>MKTGAATELHRGPRPSCTKTGSLSSSLSPHRIRGEAAMQIQVRCGCGEAACPKWAVVEVQGVLQPQPCFSDCIQDLHIGRLCSTSSAPYSKARTTNSPRSGRARRRRWQGGACSRRPGAERKACGWCWLATAARRDGGGGATLAHSSRL</sequence>
<dbReference type="PANTHER" id="PTHR47475">
    <property type="entry name" value="CHROMOSOME TRANSMISSION FIDELITY PROTEIN 8"/>
    <property type="match status" value="1"/>
</dbReference>
<evidence type="ECO:0000313" key="3">
    <source>
        <dbReference type="Proteomes" id="UP000324705"/>
    </source>
</evidence>
<proteinExistence type="predicted"/>
<feature type="region of interest" description="Disordered" evidence="1">
    <location>
        <begin position="87"/>
        <end position="118"/>
    </location>
</feature>
<dbReference type="PANTHER" id="PTHR47475:SF2">
    <property type="entry name" value="CHROMOSOME TRANSMISSION FIDELITY PROTEIN 8"/>
    <property type="match status" value="1"/>
</dbReference>
<evidence type="ECO:0000256" key="1">
    <source>
        <dbReference type="SAM" id="MobiDB-lite"/>
    </source>
</evidence>
<dbReference type="Proteomes" id="UP000324705">
    <property type="component" value="Chromosome 4B"/>
</dbReference>
<organism evidence="2 3">
    <name type="scientific">Triticum turgidum subsp. durum</name>
    <name type="common">Durum wheat</name>
    <name type="synonym">Triticum durum</name>
    <dbReference type="NCBI Taxonomy" id="4567"/>
    <lineage>
        <taxon>Eukaryota</taxon>
        <taxon>Viridiplantae</taxon>
        <taxon>Streptophyta</taxon>
        <taxon>Embryophyta</taxon>
        <taxon>Tracheophyta</taxon>
        <taxon>Spermatophyta</taxon>
        <taxon>Magnoliopsida</taxon>
        <taxon>Liliopsida</taxon>
        <taxon>Poales</taxon>
        <taxon>Poaceae</taxon>
        <taxon>BOP clade</taxon>
        <taxon>Pooideae</taxon>
        <taxon>Triticodae</taxon>
        <taxon>Triticeae</taxon>
        <taxon>Triticinae</taxon>
        <taxon>Triticum</taxon>
    </lineage>
</organism>
<name>A0A9R0WBF4_TRITD</name>
<feature type="compositionally biased region" description="Polar residues" evidence="1">
    <location>
        <begin position="87"/>
        <end position="98"/>
    </location>
</feature>
<feature type="compositionally biased region" description="Polar residues" evidence="1">
    <location>
        <begin position="17"/>
        <end position="28"/>
    </location>
</feature>